<dbReference type="EMBL" id="UZAH01028746">
    <property type="protein sequence ID" value="VDP02126.1"/>
    <property type="molecule type" value="Genomic_DNA"/>
</dbReference>
<dbReference type="AlphaFoldDB" id="A0A183G1V1"/>
<name>A0A183G1V1_HELPZ</name>
<proteinExistence type="predicted"/>
<dbReference type="WBParaSite" id="HPBE_0001521301-mRNA-1">
    <property type="protein sequence ID" value="HPBE_0001521301-mRNA-1"/>
    <property type="gene ID" value="HPBE_0001521301"/>
</dbReference>
<accession>A0A3P8E4T0</accession>
<dbReference type="Proteomes" id="UP000050761">
    <property type="component" value="Unassembled WGS sequence"/>
</dbReference>
<protein>
    <submittedName>
        <fullName evidence="1 3">Uncharacterized protein</fullName>
    </submittedName>
</protein>
<organism evidence="2 3">
    <name type="scientific">Heligmosomoides polygyrus</name>
    <name type="common">Parasitic roundworm</name>
    <dbReference type="NCBI Taxonomy" id="6339"/>
    <lineage>
        <taxon>Eukaryota</taxon>
        <taxon>Metazoa</taxon>
        <taxon>Ecdysozoa</taxon>
        <taxon>Nematoda</taxon>
        <taxon>Chromadorea</taxon>
        <taxon>Rhabditida</taxon>
        <taxon>Rhabditina</taxon>
        <taxon>Rhabditomorpha</taxon>
        <taxon>Strongyloidea</taxon>
        <taxon>Heligmosomidae</taxon>
        <taxon>Heligmosomoides</taxon>
    </lineage>
</organism>
<sequence length="81" mass="9209">MTGERGRIQERTLLVNVKTSWTGTGARAPARSCIFPVLSGLITKTEELRGRRKKMGRNDRTWRCIVERNGKNEAEIRHGPC</sequence>
<keyword evidence="2" id="KW-1185">Reference proteome</keyword>
<reference evidence="3" key="2">
    <citation type="submission" date="2019-09" db="UniProtKB">
        <authorList>
            <consortium name="WormBaseParasite"/>
        </authorList>
    </citation>
    <scope>IDENTIFICATION</scope>
</reference>
<evidence type="ECO:0000313" key="2">
    <source>
        <dbReference type="Proteomes" id="UP000050761"/>
    </source>
</evidence>
<evidence type="ECO:0000313" key="3">
    <source>
        <dbReference type="WBParaSite" id="HPBE_0001521301-mRNA-1"/>
    </source>
</evidence>
<gene>
    <name evidence="1" type="ORF">HPBE_LOCUS15212</name>
</gene>
<evidence type="ECO:0000313" key="1">
    <source>
        <dbReference type="EMBL" id="VDP02126.1"/>
    </source>
</evidence>
<reference evidence="1 2" key="1">
    <citation type="submission" date="2018-11" db="EMBL/GenBank/DDBJ databases">
        <authorList>
            <consortium name="Pathogen Informatics"/>
        </authorList>
    </citation>
    <scope>NUCLEOTIDE SEQUENCE [LARGE SCALE GENOMIC DNA]</scope>
</reference>
<accession>A0A183G1V1</accession>